<evidence type="ECO:0000313" key="1">
    <source>
        <dbReference type="EMBL" id="RMO79209.1"/>
    </source>
</evidence>
<dbReference type="EMBL" id="RBQB01000370">
    <property type="protein sequence ID" value="RMO79209.1"/>
    <property type="molecule type" value="Genomic_DNA"/>
</dbReference>
<gene>
    <name evidence="1" type="ORF">ALQ33_01866</name>
</gene>
<evidence type="ECO:0000313" key="2">
    <source>
        <dbReference type="Proteomes" id="UP000279372"/>
    </source>
</evidence>
<dbReference type="AlphaFoldDB" id="A0A3M3YAM2"/>
<dbReference type="Proteomes" id="UP000279372">
    <property type="component" value="Unassembled WGS sequence"/>
</dbReference>
<name>A0A3M3YAM2_9PSED</name>
<sequence>MARAPVPGKQQCLRLKDDLKYQRANPIPGEGRIFHDIELAAAIGGGGHVAPYQAAGSRLSTTEGNAQGELV</sequence>
<accession>A0A3M3YAM2</accession>
<organism evidence="1 2">
    <name type="scientific">Pseudomonas syringae pv. philadelphi</name>
    <dbReference type="NCBI Taxonomy" id="251706"/>
    <lineage>
        <taxon>Bacteria</taxon>
        <taxon>Pseudomonadati</taxon>
        <taxon>Pseudomonadota</taxon>
        <taxon>Gammaproteobacteria</taxon>
        <taxon>Pseudomonadales</taxon>
        <taxon>Pseudomonadaceae</taxon>
        <taxon>Pseudomonas</taxon>
    </lineage>
</organism>
<reference evidence="1 2" key="1">
    <citation type="submission" date="2018-08" db="EMBL/GenBank/DDBJ databases">
        <title>Recombination of ecologically and evolutionarily significant loci maintains genetic cohesion in the Pseudomonas syringae species complex.</title>
        <authorList>
            <person name="Dillon M."/>
            <person name="Thakur S."/>
            <person name="Almeida R.N.D."/>
            <person name="Weir B.S."/>
            <person name="Guttman D.S."/>
        </authorList>
    </citation>
    <scope>NUCLEOTIDE SEQUENCE [LARGE SCALE GENOMIC DNA]</scope>
    <source>
        <strain evidence="1 2">ICMP 8902</strain>
    </source>
</reference>
<protein>
    <submittedName>
        <fullName evidence="1">Uncharacterized protein</fullName>
    </submittedName>
</protein>
<comment type="caution">
    <text evidence="1">The sequence shown here is derived from an EMBL/GenBank/DDBJ whole genome shotgun (WGS) entry which is preliminary data.</text>
</comment>
<proteinExistence type="predicted"/>